<feature type="compositionally biased region" description="Low complexity" evidence="1">
    <location>
        <begin position="253"/>
        <end position="272"/>
    </location>
</feature>
<evidence type="ECO:0000313" key="3">
    <source>
        <dbReference type="Proteomes" id="UP001152562"/>
    </source>
</evidence>
<reference evidence="2" key="1">
    <citation type="submission" date="2022-05" db="EMBL/GenBank/DDBJ databases">
        <authorList>
            <person name="Okamura Y."/>
        </authorList>
    </citation>
    <scope>NUCLEOTIDE SEQUENCE</scope>
</reference>
<protein>
    <recommendedName>
        <fullName evidence="4">Retrotransposon gag domain-containing protein</fullName>
    </recommendedName>
</protein>
<dbReference type="Proteomes" id="UP001152562">
    <property type="component" value="Unassembled WGS sequence"/>
</dbReference>
<feature type="compositionally biased region" description="Polar residues" evidence="1">
    <location>
        <begin position="273"/>
        <end position="285"/>
    </location>
</feature>
<organism evidence="2 3">
    <name type="scientific">Pieris brassicae</name>
    <name type="common">White butterfly</name>
    <name type="synonym">Large white butterfly</name>
    <dbReference type="NCBI Taxonomy" id="7116"/>
    <lineage>
        <taxon>Eukaryota</taxon>
        <taxon>Metazoa</taxon>
        <taxon>Ecdysozoa</taxon>
        <taxon>Arthropoda</taxon>
        <taxon>Hexapoda</taxon>
        <taxon>Insecta</taxon>
        <taxon>Pterygota</taxon>
        <taxon>Neoptera</taxon>
        <taxon>Endopterygota</taxon>
        <taxon>Lepidoptera</taxon>
        <taxon>Glossata</taxon>
        <taxon>Ditrysia</taxon>
        <taxon>Papilionoidea</taxon>
        <taxon>Pieridae</taxon>
        <taxon>Pierinae</taxon>
        <taxon>Pieris</taxon>
    </lineage>
</organism>
<dbReference type="AlphaFoldDB" id="A0A9P0T7N6"/>
<gene>
    <name evidence="2" type="ORF">PIBRA_LOCUS2179</name>
</gene>
<evidence type="ECO:0000256" key="1">
    <source>
        <dbReference type="SAM" id="MobiDB-lite"/>
    </source>
</evidence>
<feature type="compositionally biased region" description="Low complexity" evidence="1">
    <location>
        <begin position="326"/>
        <end position="335"/>
    </location>
</feature>
<name>A0A9P0T7N6_PIEBR</name>
<comment type="caution">
    <text evidence="2">The sequence shown here is derived from an EMBL/GenBank/DDBJ whole genome shotgun (WGS) entry which is preliminary data.</text>
</comment>
<accession>A0A9P0T7N6</accession>
<dbReference type="EMBL" id="CALOZG010000002">
    <property type="protein sequence ID" value="CAH3989461.1"/>
    <property type="molecule type" value="Genomic_DNA"/>
</dbReference>
<sequence>MSTKKDVELRSESSMSEKLETSVLLKFIKPFDGSRDKLCSFINNCDNGFKLASQSQKPLLLNYILCQLESKAETAASIKDFESWEQLSQFLQSQFGERKHYAHLLLDLQESQQLPNESVSQYSLRVESSLYKLLTEITLANKKKVELSGKISAMEELALHCFIMGLTPRISNFVRMKNPQSLNEATNQAISEEKMQMLLETKASQTNKQNPKPYPVREGRPIHNLNKQPAPICRYCKFPGHVIENCKKREYNNNRSRNNFNRASASSSNNNFQRPATSRTTQYPHQNRVHHLADDERGQDETDGQSQLSSPITLEDLGEIPLIPIDSDSLPSVDLLDNEDPLTDLLNPEDREHPPQNDDPLNPQTTQNPEEIPNPCSPALNNETIPPWLNNSSNRWLIAPEFVS</sequence>
<proteinExistence type="predicted"/>
<feature type="region of interest" description="Disordered" evidence="1">
    <location>
        <begin position="293"/>
        <end position="312"/>
    </location>
</feature>
<keyword evidence="3" id="KW-1185">Reference proteome</keyword>
<feature type="region of interest" description="Disordered" evidence="1">
    <location>
        <begin position="323"/>
        <end position="379"/>
    </location>
</feature>
<feature type="region of interest" description="Disordered" evidence="1">
    <location>
        <begin position="204"/>
        <end position="223"/>
    </location>
</feature>
<evidence type="ECO:0008006" key="4">
    <source>
        <dbReference type="Google" id="ProtNLM"/>
    </source>
</evidence>
<evidence type="ECO:0000313" key="2">
    <source>
        <dbReference type="EMBL" id="CAH3989461.1"/>
    </source>
</evidence>
<feature type="region of interest" description="Disordered" evidence="1">
    <location>
        <begin position="253"/>
        <end position="288"/>
    </location>
</feature>